<reference evidence="10" key="1">
    <citation type="journal article" date="2010" name="Science">
        <title>Plasticity of animal genome architecture unmasked by rapid evolution of a pelagic tunicate.</title>
        <authorList>
            <person name="Denoeud F."/>
            <person name="Henriet S."/>
            <person name="Mungpakdee S."/>
            <person name="Aury J.M."/>
            <person name="Da Silva C."/>
            <person name="Brinkmann H."/>
            <person name="Mikhaleva J."/>
            <person name="Olsen L.C."/>
            <person name="Jubin C."/>
            <person name="Canestro C."/>
            <person name="Bouquet J.M."/>
            <person name="Danks G."/>
            <person name="Poulain J."/>
            <person name="Campsteijn C."/>
            <person name="Adamski M."/>
            <person name="Cross I."/>
            <person name="Yadetie F."/>
            <person name="Muffato M."/>
            <person name="Louis A."/>
            <person name="Butcher S."/>
            <person name="Tsagkogeorga G."/>
            <person name="Konrad A."/>
            <person name="Singh S."/>
            <person name="Jensen M.F."/>
            <person name="Cong E.H."/>
            <person name="Eikeseth-Otteraa H."/>
            <person name="Noel B."/>
            <person name="Anthouard V."/>
            <person name="Porcel B.M."/>
            <person name="Kachouri-Lafond R."/>
            <person name="Nishino A."/>
            <person name="Ugolini M."/>
            <person name="Chourrout P."/>
            <person name="Nishida H."/>
            <person name="Aasland R."/>
            <person name="Huzurbazar S."/>
            <person name="Westhof E."/>
            <person name="Delsuc F."/>
            <person name="Lehrach H."/>
            <person name="Reinhardt R."/>
            <person name="Weissenbach J."/>
            <person name="Roy S.W."/>
            <person name="Artiguenave F."/>
            <person name="Postlethwait J.H."/>
            <person name="Manak J.R."/>
            <person name="Thompson E.M."/>
            <person name="Jaillon O."/>
            <person name="Du Pasquier L."/>
            <person name="Boudinot P."/>
            <person name="Liberles D.A."/>
            <person name="Volff J.N."/>
            <person name="Philippe H."/>
            <person name="Lenhard B."/>
            <person name="Roest Crollius H."/>
            <person name="Wincker P."/>
            <person name="Chourrout D."/>
        </authorList>
    </citation>
    <scope>NUCLEOTIDE SEQUENCE [LARGE SCALE GENOMIC DNA]</scope>
</reference>
<dbReference type="InterPro" id="IPR005331">
    <property type="entry name" value="Sulfotransferase"/>
</dbReference>
<evidence type="ECO:0000256" key="3">
    <source>
        <dbReference type="ARBA" id="ARBA00022679"/>
    </source>
</evidence>
<name>E4XV76_OIKDI</name>
<evidence type="ECO:0000256" key="5">
    <source>
        <dbReference type="ARBA" id="ARBA00022989"/>
    </source>
</evidence>
<comment type="similarity">
    <text evidence="2 9">Belongs to the sulfotransferase 2 family.</text>
</comment>
<evidence type="ECO:0000313" key="11">
    <source>
        <dbReference type="Proteomes" id="UP000001307"/>
    </source>
</evidence>
<keyword evidence="3 9" id="KW-0808">Transferase</keyword>
<keyword evidence="4 9" id="KW-0812">Transmembrane</keyword>
<dbReference type="Pfam" id="PF03567">
    <property type="entry name" value="Sulfotransfer_2"/>
    <property type="match status" value="1"/>
</dbReference>
<keyword evidence="6 9" id="KW-0333">Golgi apparatus</keyword>
<gene>
    <name evidence="10" type="ORF">GSOID_T00005402001</name>
</gene>
<dbReference type="AlphaFoldDB" id="E4XV76"/>
<evidence type="ECO:0000256" key="4">
    <source>
        <dbReference type="ARBA" id="ARBA00022692"/>
    </source>
</evidence>
<evidence type="ECO:0000256" key="2">
    <source>
        <dbReference type="ARBA" id="ARBA00006339"/>
    </source>
</evidence>
<evidence type="ECO:0000256" key="8">
    <source>
        <dbReference type="ARBA" id="ARBA00023180"/>
    </source>
</evidence>
<dbReference type="Proteomes" id="UP000001307">
    <property type="component" value="Unassembled WGS sequence"/>
</dbReference>
<keyword evidence="9" id="KW-0735">Signal-anchor</keyword>
<keyword evidence="5 9" id="KW-1133">Transmembrane helix</keyword>
<feature type="transmembrane region" description="Helical" evidence="9">
    <location>
        <begin position="24"/>
        <end position="43"/>
    </location>
</feature>
<proteinExistence type="inferred from homology"/>
<accession>E4XV76</accession>
<sequence>MEEDELLISKTERKKQRIATQDKYIFIGLLTVLLVYFNLTLSLGDSQLDWVISWESAPNHEPYSEEEEQNLETVEKRLLGRYLVKNLACTYRNHLNEMARNKSNSFEDLLEFHRLINDLSIESGEEAKDPFSWQHFDNTPPIKWNDNVFSIRHADAPKVKKDFLICLPPKAGTSNWQIAFAKLFNTKEEMAARGVVLQEDKKNVFYPGALYGMVPRYHTVKHAALLKGKEKRYLNTRDPFTRARSGWRDKIQFYPDDPAHDQNNNQFNIYVEKAKMEKGPPAPPKFKVSLEKWLKMLVNDTNDEWMNQHWKSQDGCCHFCAMDYEYILHGRRSEEEWPWVLDQAGLERHF</sequence>
<keyword evidence="7 9" id="KW-0472">Membrane</keyword>
<dbReference type="EMBL" id="FN653202">
    <property type="protein sequence ID" value="CBY13607.1"/>
    <property type="molecule type" value="Genomic_DNA"/>
</dbReference>
<keyword evidence="9" id="KW-0119">Carbohydrate metabolism</keyword>
<evidence type="ECO:0000256" key="7">
    <source>
        <dbReference type="ARBA" id="ARBA00023136"/>
    </source>
</evidence>
<dbReference type="InParanoid" id="E4XV76"/>
<keyword evidence="11" id="KW-1185">Reference proteome</keyword>
<evidence type="ECO:0000256" key="1">
    <source>
        <dbReference type="ARBA" id="ARBA00004323"/>
    </source>
</evidence>
<evidence type="ECO:0000313" key="10">
    <source>
        <dbReference type="EMBL" id="CBY13607.1"/>
    </source>
</evidence>
<organism evidence="10">
    <name type="scientific">Oikopleura dioica</name>
    <name type="common">Tunicate</name>
    <dbReference type="NCBI Taxonomy" id="34765"/>
    <lineage>
        <taxon>Eukaryota</taxon>
        <taxon>Metazoa</taxon>
        <taxon>Chordata</taxon>
        <taxon>Tunicata</taxon>
        <taxon>Appendicularia</taxon>
        <taxon>Copelata</taxon>
        <taxon>Oikopleuridae</taxon>
        <taxon>Oikopleura</taxon>
    </lineage>
</organism>
<dbReference type="EC" id="2.8.2.-" evidence="9"/>
<dbReference type="PANTHER" id="PTHR12137:SF54">
    <property type="entry name" value="CARBOHYDRATE SULFOTRANSFERASE"/>
    <property type="match status" value="1"/>
</dbReference>
<dbReference type="OrthoDB" id="10333235at2759"/>
<protein>
    <recommendedName>
        <fullName evidence="9">Carbohydrate sulfotransferase</fullName>
        <ecNumber evidence="9">2.8.2.-</ecNumber>
    </recommendedName>
</protein>
<evidence type="ECO:0000256" key="6">
    <source>
        <dbReference type="ARBA" id="ARBA00023034"/>
    </source>
</evidence>
<dbReference type="InterPro" id="IPR018011">
    <property type="entry name" value="Carb_sulfotrans_8-10"/>
</dbReference>
<evidence type="ECO:0000256" key="9">
    <source>
        <dbReference type="RuleBase" id="RU364020"/>
    </source>
</evidence>
<dbReference type="GO" id="GO:0000139">
    <property type="term" value="C:Golgi membrane"/>
    <property type="evidence" value="ECO:0007669"/>
    <property type="project" value="UniProtKB-SubCell"/>
</dbReference>
<dbReference type="PANTHER" id="PTHR12137">
    <property type="entry name" value="CARBOHYDRATE SULFOTRANSFERASE"/>
    <property type="match status" value="1"/>
</dbReference>
<keyword evidence="8 9" id="KW-0325">Glycoprotein</keyword>
<comment type="subcellular location">
    <subcellularLocation>
        <location evidence="1 9">Golgi apparatus membrane</location>
        <topology evidence="1 9">Single-pass type II membrane protein</topology>
    </subcellularLocation>
</comment>
<dbReference type="GO" id="GO:0016051">
    <property type="term" value="P:carbohydrate biosynthetic process"/>
    <property type="evidence" value="ECO:0007669"/>
    <property type="project" value="InterPro"/>
</dbReference>
<dbReference type="GO" id="GO:0008146">
    <property type="term" value="F:sulfotransferase activity"/>
    <property type="evidence" value="ECO:0007669"/>
    <property type="project" value="InterPro"/>
</dbReference>